<dbReference type="RefSeq" id="WP_073177416.1">
    <property type="nucleotide sequence ID" value="NZ_FQWL01000002.1"/>
</dbReference>
<keyword evidence="5" id="KW-0998">Cell outer membrane</keyword>
<proteinExistence type="inferred from homology"/>
<protein>
    <submittedName>
        <fullName evidence="8">Starch-binding associating with outer membrane</fullName>
    </submittedName>
</protein>
<feature type="domain" description="RagB/SusD" evidence="6">
    <location>
        <begin position="337"/>
        <end position="480"/>
    </location>
</feature>
<evidence type="ECO:0000313" key="8">
    <source>
        <dbReference type="EMBL" id="SHG45295.1"/>
    </source>
</evidence>
<dbReference type="SUPFAM" id="SSF48452">
    <property type="entry name" value="TPR-like"/>
    <property type="match status" value="1"/>
</dbReference>
<dbReference type="Gene3D" id="1.25.40.390">
    <property type="match status" value="1"/>
</dbReference>
<feature type="domain" description="SusD-like N-terminal" evidence="7">
    <location>
        <begin position="87"/>
        <end position="227"/>
    </location>
</feature>
<comment type="subcellular location">
    <subcellularLocation>
        <location evidence="1">Cell outer membrane</location>
    </subcellularLocation>
</comment>
<dbReference type="EMBL" id="FQWL01000002">
    <property type="protein sequence ID" value="SHG45295.1"/>
    <property type="molecule type" value="Genomic_DNA"/>
</dbReference>
<dbReference type="GO" id="GO:0009279">
    <property type="term" value="C:cell outer membrane"/>
    <property type="evidence" value="ECO:0007669"/>
    <property type="project" value="UniProtKB-SubCell"/>
</dbReference>
<dbReference type="Proteomes" id="UP000184532">
    <property type="component" value="Unassembled WGS sequence"/>
</dbReference>
<dbReference type="Pfam" id="PF07980">
    <property type="entry name" value="SusD_RagB"/>
    <property type="match status" value="1"/>
</dbReference>
<dbReference type="STRING" id="570519.SAMN04488116_1275"/>
<evidence type="ECO:0000256" key="4">
    <source>
        <dbReference type="ARBA" id="ARBA00023136"/>
    </source>
</evidence>
<comment type="similarity">
    <text evidence="2">Belongs to the SusD family.</text>
</comment>
<dbReference type="InterPro" id="IPR033985">
    <property type="entry name" value="SusD-like_N"/>
</dbReference>
<evidence type="ECO:0000256" key="1">
    <source>
        <dbReference type="ARBA" id="ARBA00004442"/>
    </source>
</evidence>
<gene>
    <name evidence="8" type="ORF">SAMN04488116_1275</name>
</gene>
<dbReference type="Pfam" id="PF14322">
    <property type="entry name" value="SusD-like_3"/>
    <property type="match status" value="1"/>
</dbReference>
<name>A0A1M5JY36_9FLAO</name>
<evidence type="ECO:0000259" key="7">
    <source>
        <dbReference type="Pfam" id="PF14322"/>
    </source>
</evidence>
<dbReference type="AlphaFoldDB" id="A0A1M5JY36"/>
<accession>A0A1M5JY36</accession>
<dbReference type="OrthoDB" id="5694214at2"/>
<keyword evidence="4" id="KW-0472">Membrane</keyword>
<organism evidence="8 9">
    <name type="scientific">Flagellimonas flava</name>
    <dbReference type="NCBI Taxonomy" id="570519"/>
    <lineage>
        <taxon>Bacteria</taxon>
        <taxon>Pseudomonadati</taxon>
        <taxon>Bacteroidota</taxon>
        <taxon>Flavobacteriia</taxon>
        <taxon>Flavobacteriales</taxon>
        <taxon>Flavobacteriaceae</taxon>
        <taxon>Flagellimonas</taxon>
    </lineage>
</organism>
<evidence type="ECO:0000256" key="5">
    <source>
        <dbReference type="ARBA" id="ARBA00023237"/>
    </source>
</evidence>
<evidence type="ECO:0000313" key="9">
    <source>
        <dbReference type="Proteomes" id="UP000184532"/>
    </source>
</evidence>
<dbReference type="PROSITE" id="PS51257">
    <property type="entry name" value="PROKAR_LIPOPROTEIN"/>
    <property type="match status" value="1"/>
</dbReference>
<evidence type="ECO:0000256" key="2">
    <source>
        <dbReference type="ARBA" id="ARBA00006275"/>
    </source>
</evidence>
<reference evidence="9" key="1">
    <citation type="submission" date="2016-11" db="EMBL/GenBank/DDBJ databases">
        <authorList>
            <person name="Varghese N."/>
            <person name="Submissions S."/>
        </authorList>
    </citation>
    <scope>NUCLEOTIDE SEQUENCE [LARGE SCALE GENOMIC DNA]</scope>
    <source>
        <strain evidence="9">DSM 22638</strain>
    </source>
</reference>
<dbReference type="InterPro" id="IPR012944">
    <property type="entry name" value="SusD_RagB_dom"/>
</dbReference>
<keyword evidence="9" id="KW-1185">Reference proteome</keyword>
<dbReference type="InterPro" id="IPR011990">
    <property type="entry name" value="TPR-like_helical_dom_sf"/>
</dbReference>
<sequence>MKSKILFLVAICTLTVLSCDDELDLQPLDSITVDTFYNTRGDFDGAIFAAYSSIQDFWGTSTETLSERGEYWKLSMVISDDVAADPVTSDQISIDIDNLQLRAADVPYAAVYTQIYEGIYRTNLVLENLDGDNELTTEDRTVLDAEARFLRAWFHFQAMKMFGTPPIAVEVLTDINNLALPNATQDDLYTAILGDLGIAAAGLPASWDSSNTGRATSWAATALIGKVNVFREDWPAATTALANVVDNGPFSLVPNYEDVFAFTNENNSESIFEVQYGGPQSDDNLWVFDDTHSENFKASQGTGRGWYWDAGNGAPGGKLGWWAPTQDLVDSFEPGDTRLPTILYQDGDTYFTTFESLPYDTEWSSTNYTLKKYRGEINTVPGNHAPNQQADFNNERWMRLAEVKLLYAEALIRGGGDLAIARTQIDDIRARAGLAATTAADGDLLAAMQQEKRVELALEPHRWFDIVRWDLGPTIFGGNWEERYAVFPFPQSEVDRSDGLLNQNTGY</sequence>
<keyword evidence="3" id="KW-0732">Signal</keyword>
<evidence type="ECO:0000256" key="3">
    <source>
        <dbReference type="ARBA" id="ARBA00022729"/>
    </source>
</evidence>
<evidence type="ECO:0000259" key="6">
    <source>
        <dbReference type="Pfam" id="PF07980"/>
    </source>
</evidence>